<accession>A0ABP2RIA4</accession>
<keyword evidence="1" id="KW-0645">Protease</keyword>
<dbReference type="RefSeq" id="WP_008590448.1">
    <property type="nucleotide sequence ID" value="NZ_AHOM02000004.1"/>
</dbReference>
<evidence type="ECO:0000256" key="4">
    <source>
        <dbReference type="ARBA" id="ARBA00022833"/>
    </source>
</evidence>
<evidence type="ECO:0000256" key="2">
    <source>
        <dbReference type="ARBA" id="ARBA00022723"/>
    </source>
</evidence>
<comment type="caution">
    <text evidence="6">The sequence shown here is derived from an EMBL/GenBank/DDBJ whole genome shotgun (WGS) entry which is preliminary data.</text>
</comment>
<feature type="domain" description="Peptidase M10 metallopeptidase" evidence="5">
    <location>
        <begin position="155"/>
        <end position="217"/>
    </location>
</feature>
<proteinExistence type="predicted"/>
<evidence type="ECO:0000256" key="1">
    <source>
        <dbReference type="ARBA" id="ARBA00022670"/>
    </source>
</evidence>
<gene>
    <name evidence="6" type="ORF">LEP1GSC178_3593</name>
</gene>
<dbReference type="EMBL" id="AHOM02000004">
    <property type="protein sequence ID" value="EJZ42926.1"/>
    <property type="molecule type" value="Genomic_DNA"/>
</dbReference>
<dbReference type="InterPro" id="IPR001818">
    <property type="entry name" value="Pept_M10_metallopeptidase"/>
</dbReference>
<protein>
    <submittedName>
        <fullName evidence="6">Matrixin domain protein</fullName>
    </submittedName>
</protein>
<keyword evidence="2" id="KW-0479">Metal-binding</keyword>
<dbReference type="Proteomes" id="UP000018720">
    <property type="component" value="Unassembled WGS sequence"/>
</dbReference>
<reference evidence="6 7" key="1">
    <citation type="submission" date="2012-08" db="EMBL/GenBank/DDBJ databases">
        <authorList>
            <person name="Harkins D.M."/>
            <person name="Durkin A.S."/>
            <person name="Selengut J.D."/>
            <person name="Sanka R."/>
            <person name="DePew J."/>
            <person name="Purushe J."/>
            <person name="Matthias M.A."/>
            <person name="Vinetz J.M."/>
            <person name="Sutton G.G."/>
            <person name="Nelson W.C."/>
            <person name="Fouts D.E."/>
        </authorList>
    </citation>
    <scope>NUCLEOTIDE SEQUENCE [LARGE SCALE GENOMIC DNA]</scope>
    <source>
        <strain evidence="6 7">MMD4847</strain>
    </source>
</reference>
<sequence>MKNMKIKLFAIIALLIILTGSLSSYTIIFFRWQWNVIQPLVGFRYNLEMFYTDTVNSPPRVISEVLWPSYSSWNNEGNSNVTVADFGSTSNRTVARDFNNSIIATLDLDILARLFYMPNAIAAAVPWGVTQTLEINDCDVMIFPRPFFINPVDYTKLSLPTAFKHELGHCLGLLHSSERPYESNPVLKGALMYYSLGYGEVKSLNSDDIAGIKALYGERIDLNEILGNFCRALNIDPADPWCIVVACFAIGYCHL</sequence>
<name>A0ABP2RIA4_9LEPT</name>
<evidence type="ECO:0000259" key="5">
    <source>
        <dbReference type="Pfam" id="PF00413"/>
    </source>
</evidence>
<dbReference type="Pfam" id="PF00413">
    <property type="entry name" value="Peptidase_M10"/>
    <property type="match status" value="1"/>
</dbReference>
<keyword evidence="7" id="KW-1185">Reference proteome</keyword>
<keyword evidence="4" id="KW-0862">Zinc</keyword>
<dbReference type="InterPro" id="IPR024079">
    <property type="entry name" value="MetalloPept_cat_dom_sf"/>
</dbReference>
<evidence type="ECO:0000313" key="6">
    <source>
        <dbReference type="EMBL" id="EJZ42926.1"/>
    </source>
</evidence>
<keyword evidence="3" id="KW-0378">Hydrolase</keyword>
<dbReference type="Gene3D" id="3.40.390.10">
    <property type="entry name" value="Collagenase (Catalytic Domain)"/>
    <property type="match status" value="1"/>
</dbReference>
<dbReference type="SUPFAM" id="SSF55486">
    <property type="entry name" value="Metalloproteases ('zincins'), catalytic domain"/>
    <property type="match status" value="1"/>
</dbReference>
<organism evidence="6 7">
    <name type="scientific">Leptospira licerasiae str. MMD4847</name>
    <dbReference type="NCBI Taxonomy" id="1049971"/>
    <lineage>
        <taxon>Bacteria</taxon>
        <taxon>Pseudomonadati</taxon>
        <taxon>Spirochaetota</taxon>
        <taxon>Spirochaetia</taxon>
        <taxon>Leptospirales</taxon>
        <taxon>Leptospiraceae</taxon>
        <taxon>Leptospira</taxon>
    </lineage>
</organism>
<evidence type="ECO:0000313" key="7">
    <source>
        <dbReference type="Proteomes" id="UP000018720"/>
    </source>
</evidence>
<evidence type="ECO:0000256" key="3">
    <source>
        <dbReference type="ARBA" id="ARBA00022801"/>
    </source>
</evidence>